<dbReference type="Proteomes" id="UP000265520">
    <property type="component" value="Unassembled WGS sequence"/>
</dbReference>
<evidence type="ECO:0000313" key="2">
    <source>
        <dbReference type="Proteomes" id="UP000265520"/>
    </source>
</evidence>
<evidence type="ECO:0000313" key="1">
    <source>
        <dbReference type="EMBL" id="MCI95935.1"/>
    </source>
</evidence>
<organism evidence="1 2">
    <name type="scientific">Trifolium medium</name>
    <dbReference type="NCBI Taxonomy" id="97028"/>
    <lineage>
        <taxon>Eukaryota</taxon>
        <taxon>Viridiplantae</taxon>
        <taxon>Streptophyta</taxon>
        <taxon>Embryophyta</taxon>
        <taxon>Tracheophyta</taxon>
        <taxon>Spermatophyta</taxon>
        <taxon>Magnoliopsida</taxon>
        <taxon>eudicotyledons</taxon>
        <taxon>Gunneridae</taxon>
        <taxon>Pentapetalae</taxon>
        <taxon>rosids</taxon>
        <taxon>fabids</taxon>
        <taxon>Fabales</taxon>
        <taxon>Fabaceae</taxon>
        <taxon>Papilionoideae</taxon>
        <taxon>50 kb inversion clade</taxon>
        <taxon>NPAAA clade</taxon>
        <taxon>Hologalegina</taxon>
        <taxon>IRL clade</taxon>
        <taxon>Trifolieae</taxon>
        <taxon>Trifolium</taxon>
    </lineage>
</organism>
<dbReference type="EMBL" id="LXQA011400757">
    <property type="protein sequence ID" value="MCI95935.1"/>
    <property type="molecule type" value="Genomic_DNA"/>
</dbReference>
<protein>
    <submittedName>
        <fullName evidence="1">Uncharacterized protein</fullName>
    </submittedName>
</protein>
<sequence>MGKPRCGHTASGADIPPRGVGAIGSAVSLTTGYARWFRLTNSSKALSNFSVNCA</sequence>
<comment type="caution">
    <text evidence="1">The sequence shown here is derived from an EMBL/GenBank/DDBJ whole genome shotgun (WGS) entry which is preliminary data.</text>
</comment>
<reference evidence="1 2" key="1">
    <citation type="journal article" date="2018" name="Front. Plant Sci.">
        <title>Red Clover (Trifolium pratense) and Zigzag Clover (T. medium) - A Picture of Genomic Similarities and Differences.</title>
        <authorList>
            <person name="Dluhosova J."/>
            <person name="Istvanek J."/>
            <person name="Nedelnik J."/>
            <person name="Repkova J."/>
        </authorList>
    </citation>
    <scope>NUCLEOTIDE SEQUENCE [LARGE SCALE GENOMIC DNA]</scope>
    <source>
        <strain evidence="2">cv. 10/8</strain>
        <tissue evidence="1">Leaf</tissue>
    </source>
</reference>
<proteinExistence type="predicted"/>
<keyword evidence="2" id="KW-1185">Reference proteome</keyword>
<name>A0A392WAQ7_9FABA</name>
<dbReference type="AlphaFoldDB" id="A0A392WAQ7"/>
<feature type="non-terminal residue" evidence="1">
    <location>
        <position position="54"/>
    </location>
</feature>
<accession>A0A392WAQ7</accession>